<feature type="non-terminal residue" evidence="1">
    <location>
        <position position="97"/>
    </location>
</feature>
<accession>A0A061R9Z1</accession>
<sequence>RFLVLLGNPMWCFFSAGNCEMALPPRNPHTHRFPTSLVCLLMALSHPLGAISPLPWQLSATASPRKPYAPDANKTTMVRCLCVGHKDGTASPSPAPA</sequence>
<organism evidence="1">
    <name type="scientific">Tetraselmis sp. GSL018</name>
    <dbReference type="NCBI Taxonomy" id="582737"/>
    <lineage>
        <taxon>Eukaryota</taxon>
        <taxon>Viridiplantae</taxon>
        <taxon>Chlorophyta</taxon>
        <taxon>core chlorophytes</taxon>
        <taxon>Chlorodendrophyceae</taxon>
        <taxon>Chlorodendrales</taxon>
        <taxon>Chlorodendraceae</taxon>
        <taxon>Tetraselmis</taxon>
    </lineage>
</organism>
<protein>
    <submittedName>
        <fullName evidence="1">Uncharacterized protein</fullName>
    </submittedName>
</protein>
<reference evidence="1" key="1">
    <citation type="submission" date="2014-05" db="EMBL/GenBank/DDBJ databases">
        <title>The transcriptome of the halophilic microalga Tetraselmis sp. GSL018 isolated from the Great Salt Lake, Utah.</title>
        <authorList>
            <person name="Jinkerson R.E."/>
            <person name="D'Adamo S."/>
            <person name="Posewitz M.C."/>
        </authorList>
    </citation>
    <scope>NUCLEOTIDE SEQUENCE</scope>
    <source>
        <strain evidence="1">GSL018</strain>
    </source>
</reference>
<name>A0A061R9Z1_9CHLO</name>
<dbReference type="EMBL" id="GBEZ01019014">
    <property type="protein sequence ID" value="JAC67485.1"/>
    <property type="molecule type" value="Transcribed_RNA"/>
</dbReference>
<gene>
    <name evidence="1" type="ORF">TSPGSL018_11033</name>
</gene>
<feature type="non-terminal residue" evidence="1">
    <location>
        <position position="1"/>
    </location>
</feature>
<dbReference type="AlphaFoldDB" id="A0A061R9Z1"/>
<evidence type="ECO:0000313" key="1">
    <source>
        <dbReference type="EMBL" id="JAC67485.1"/>
    </source>
</evidence>
<proteinExistence type="predicted"/>